<accession>A0ABS8T973</accession>
<evidence type="ECO:0000313" key="1">
    <source>
        <dbReference type="EMBL" id="MCD7467524.1"/>
    </source>
</evidence>
<evidence type="ECO:0000313" key="2">
    <source>
        <dbReference type="Proteomes" id="UP000823775"/>
    </source>
</evidence>
<organism evidence="1 2">
    <name type="scientific">Datura stramonium</name>
    <name type="common">Jimsonweed</name>
    <name type="synonym">Common thornapple</name>
    <dbReference type="NCBI Taxonomy" id="4076"/>
    <lineage>
        <taxon>Eukaryota</taxon>
        <taxon>Viridiplantae</taxon>
        <taxon>Streptophyta</taxon>
        <taxon>Embryophyta</taxon>
        <taxon>Tracheophyta</taxon>
        <taxon>Spermatophyta</taxon>
        <taxon>Magnoliopsida</taxon>
        <taxon>eudicotyledons</taxon>
        <taxon>Gunneridae</taxon>
        <taxon>Pentapetalae</taxon>
        <taxon>asterids</taxon>
        <taxon>lamiids</taxon>
        <taxon>Solanales</taxon>
        <taxon>Solanaceae</taxon>
        <taxon>Solanoideae</taxon>
        <taxon>Datureae</taxon>
        <taxon>Datura</taxon>
    </lineage>
</organism>
<dbReference type="Proteomes" id="UP000823775">
    <property type="component" value="Unassembled WGS sequence"/>
</dbReference>
<name>A0ABS8T973_DATST</name>
<reference evidence="1 2" key="1">
    <citation type="journal article" date="2021" name="BMC Genomics">
        <title>Datura genome reveals duplications of psychoactive alkaloid biosynthetic genes and high mutation rate following tissue culture.</title>
        <authorList>
            <person name="Rajewski A."/>
            <person name="Carter-House D."/>
            <person name="Stajich J."/>
            <person name="Litt A."/>
        </authorList>
    </citation>
    <scope>NUCLEOTIDE SEQUENCE [LARGE SCALE GENOMIC DNA]</scope>
    <source>
        <strain evidence="1">AR-01</strain>
    </source>
</reference>
<sequence length="59" mass="6570">SVARSSLRCSRSMTWSYCGGALEMGRGWKSLLRVTELNMDRDLVKVQLLLAPIIMIAQG</sequence>
<gene>
    <name evidence="1" type="ORF">HAX54_005019</name>
</gene>
<comment type="caution">
    <text evidence="1">The sequence shown here is derived from an EMBL/GenBank/DDBJ whole genome shotgun (WGS) entry which is preliminary data.</text>
</comment>
<keyword evidence="2" id="KW-1185">Reference proteome</keyword>
<protein>
    <submittedName>
        <fullName evidence="1">Uncharacterized protein</fullName>
    </submittedName>
</protein>
<proteinExistence type="predicted"/>
<feature type="non-terminal residue" evidence="1">
    <location>
        <position position="1"/>
    </location>
</feature>
<feature type="non-terminal residue" evidence="1">
    <location>
        <position position="59"/>
    </location>
</feature>
<dbReference type="EMBL" id="JACEIK010001240">
    <property type="protein sequence ID" value="MCD7467524.1"/>
    <property type="molecule type" value="Genomic_DNA"/>
</dbReference>